<dbReference type="Proteomes" id="UP000599578">
    <property type="component" value="Unassembled WGS sequence"/>
</dbReference>
<dbReference type="SUPFAM" id="SSF55486">
    <property type="entry name" value="Metalloproteases ('zincins'), catalytic domain"/>
    <property type="match status" value="1"/>
</dbReference>
<name>A0A917ZC46_9GAMM</name>
<dbReference type="PANTHER" id="PTHR34720">
    <property type="entry name" value="MICROCYSTIN DEPENDENT PROTEIN"/>
    <property type="match status" value="1"/>
</dbReference>
<feature type="region of interest" description="Disordered" evidence="1">
    <location>
        <begin position="852"/>
        <end position="871"/>
    </location>
</feature>
<dbReference type="Gene3D" id="2.60.40.3440">
    <property type="match status" value="1"/>
</dbReference>
<accession>A0A917ZC46</accession>
<dbReference type="RefSeq" id="WP_188860059.1">
    <property type="nucleotide sequence ID" value="NZ_BMLT01000003.1"/>
</dbReference>
<evidence type="ECO:0000259" key="4">
    <source>
        <dbReference type="Pfam" id="PF10633"/>
    </source>
</evidence>
<dbReference type="EMBL" id="BMLT01000003">
    <property type="protein sequence ID" value="GGO80116.1"/>
    <property type="molecule type" value="Genomic_DNA"/>
</dbReference>
<proteinExistence type="predicted"/>
<gene>
    <name evidence="5" type="ORF">GCM10011348_16100</name>
</gene>
<dbReference type="Pfam" id="PF17963">
    <property type="entry name" value="Big_9"/>
    <property type="match status" value="2"/>
</dbReference>
<dbReference type="AlphaFoldDB" id="A0A917ZC46"/>
<dbReference type="PANTHER" id="PTHR34720:SF9">
    <property type="entry name" value="BLR4714 PROTEIN"/>
    <property type="match status" value="1"/>
</dbReference>
<feature type="compositionally biased region" description="Gly residues" evidence="1">
    <location>
        <begin position="860"/>
        <end position="871"/>
    </location>
</feature>
<evidence type="ECO:0000256" key="2">
    <source>
        <dbReference type="SAM" id="SignalP"/>
    </source>
</evidence>
<dbReference type="Gene3D" id="2.60.40.10">
    <property type="entry name" value="Immunoglobulins"/>
    <property type="match status" value="2"/>
</dbReference>
<dbReference type="InterPro" id="IPR008752">
    <property type="entry name" value="Peptidase_M11"/>
</dbReference>
<dbReference type="InterPro" id="IPR013783">
    <property type="entry name" value="Ig-like_fold"/>
</dbReference>
<comment type="caution">
    <text evidence="5">The sequence shown here is derived from an EMBL/GenBank/DDBJ whole genome shotgun (WGS) entry which is preliminary data.</text>
</comment>
<feature type="domain" description="Alpha-galactosidase NEW3" evidence="4">
    <location>
        <begin position="572"/>
        <end position="648"/>
    </location>
</feature>
<feature type="domain" description="Peptidase M11 gametolysin" evidence="3">
    <location>
        <begin position="289"/>
        <end position="443"/>
    </location>
</feature>
<dbReference type="Pfam" id="PF10633">
    <property type="entry name" value="NPCBM_assoc"/>
    <property type="match status" value="1"/>
</dbReference>
<evidence type="ECO:0000256" key="1">
    <source>
        <dbReference type="SAM" id="MobiDB-lite"/>
    </source>
</evidence>
<evidence type="ECO:0000313" key="5">
    <source>
        <dbReference type="EMBL" id="GGO80116.1"/>
    </source>
</evidence>
<dbReference type="NCBIfam" id="NF012211">
    <property type="entry name" value="tand_rpt_95"/>
    <property type="match status" value="2"/>
</dbReference>
<evidence type="ECO:0000313" key="6">
    <source>
        <dbReference type="Proteomes" id="UP000599578"/>
    </source>
</evidence>
<dbReference type="Pfam" id="PF05548">
    <property type="entry name" value="Peptidase_M11"/>
    <property type="match status" value="1"/>
</dbReference>
<keyword evidence="2" id="KW-0732">Signal</keyword>
<reference evidence="5 6" key="1">
    <citation type="journal article" date="2014" name="Int. J. Syst. Evol. Microbiol.">
        <title>Complete genome sequence of Corynebacterium casei LMG S-19264T (=DSM 44701T), isolated from a smear-ripened cheese.</title>
        <authorList>
            <consortium name="US DOE Joint Genome Institute (JGI-PGF)"/>
            <person name="Walter F."/>
            <person name="Albersmeier A."/>
            <person name="Kalinowski J."/>
            <person name="Ruckert C."/>
        </authorList>
    </citation>
    <scope>NUCLEOTIDE SEQUENCE [LARGE SCALE GENOMIC DNA]</scope>
    <source>
        <strain evidence="5 6">CGMCC 1.7286</strain>
    </source>
</reference>
<evidence type="ECO:0000259" key="3">
    <source>
        <dbReference type="Pfam" id="PF05548"/>
    </source>
</evidence>
<keyword evidence="6" id="KW-1185">Reference proteome</keyword>
<feature type="chain" id="PRO_5037985660" evidence="2">
    <location>
        <begin position="31"/>
        <end position="871"/>
    </location>
</feature>
<feature type="signal peptide" evidence="2">
    <location>
        <begin position="1"/>
        <end position="30"/>
    </location>
</feature>
<dbReference type="InterPro" id="IPR018905">
    <property type="entry name" value="A-galactase_NEW3"/>
</dbReference>
<organism evidence="5 6">
    <name type="scientific">Marinobacterium nitratireducens</name>
    <dbReference type="NCBI Taxonomy" id="518897"/>
    <lineage>
        <taxon>Bacteria</taxon>
        <taxon>Pseudomonadati</taxon>
        <taxon>Pseudomonadota</taxon>
        <taxon>Gammaproteobacteria</taxon>
        <taxon>Oceanospirillales</taxon>
        <taxon>Oceanospirillaceae</taxon>
        <taxon>Marinobacterium</taxon>
    </lineage>
</organism>
<sequence>MRSSVPFCGRLMATIGLATTVALVSLPATASPASATQPTQVSAAADVAQARLQATQQTQALMALQKQWLNAKGSEKSRALDMLVTKAQERRALLLDLAARDPATVLKVAIPDQQQLGMPAEVIALLEQKVELSGKSEVFYEDYEDGSHKLRRFLKTPFGERFELQIAEPVLELHYGDEVTVEGVLLAQADNDGDGSLVAAEEGIVTAQCCTAEGTSSAIPPAGAYTFGEQKTLVMLVNFEDKQEQPWTLDQVRDVIFGTVNDFYLENSGGRTWFNGDVKGWFTLPMSSTVCDYYGLDTLATEAASAAGIDTSAYQRIVYAFPKNACGWSGLGRVGGYNTRAWLNGYVTPYVAGHELGHNFGLGHSAGLECGSEIIEGAGSCYSNNYGNRLDIMGAPYTGHFNAFQKERLGWLDQGLITATGSGSYTLEPYSSATSTTRAIKVPQGTDGTSAYYIEFRQPLGFDSFITNSTSKNPIDASNVMNGVVINRGNSSDYNSSRLLDMTPGSSANIDYDFNDPALVVGQTFYDANSGIEITTNWVSGDQINVSITTASADCTPAAPALMLTPQTGDWVTAGTTVEYVVSVVNNDSQACAPAVYELSSTVPGGWDFSYTSPSVSLAPGESASSSLFVTSSATTADGFYDIPITLSGVTAQVSDHVTYVVDSPAVNNAPVAQNDNASTDHDKAVTIAVLSNDSDPDGDALSVTLVSNVNGSILMNADDTITFTPVKGFSGTATFDYSISDGHGGSASATVSVQVSAAPEIINNAPVARPDNAATDKRTPITIAVLTNDSDVDGDTLQLVSVTQGTLGDISINDDGTLTYFPAKNFRDGDSFTYTISDGALFASATVTISDSSSTTDATGGGGKGKGPNK</sequence>
<protein>
    <submittedName>
        <fullName evidence="5">Peptidase M11</fullName>
    </submittedName>
</protein>